<dbReference type="RefSeq" id="WP_165767185.1">
    <property type="nucleotide sequence ID" value="NZ_CBCSCN010000008.1"/>
</dbReference>
<evidence type="ECO:0000259" key="3">
    <source>
        <dbReference type="PROSITE" id="PS51371"/>
    </source>
</evidence>
<evidence type="ECO:0000256" key="1">
    <source>
        <dbReference type="ARBA" id="ARBA00022737"/>
    </source>
</evidence>
<gene>
    <name evidence="4" type="ORF">EHSB41UT_01537</name>
</gene>
<dbReference type="Gene3D" id="3.10.580.10">
    <property type="entry name" value="CBS-domain"/>
    <property type="match status" value="1"/>
</dbReference>
<dbReference type="Proteomes" id="UP000196573">
    <property type="component" value="Unassembled WGS sequence"/>
</dbReference>
<dbReference type="SMART" id="SM00116">
    <property type="entry name" value="CBS"/>
    <property type="match status" value="2"/>
</dbReference>
<reference evidence="4 5" key="1">
    <citation type="submission" date="2017-03" db="EMBL/GenBank/DDBJ databases">
        <authorList>
            <person name="Afonso C.L."/>
            <person name="Miller P.J."/>
            <person name="Scott M.A."/>
            <person name="Spackman E."/>
            <person name="Goraichik I."/>
            <person name="Dimitrov K.M."/>
            <person name="Suarez D.L."/>
            <person name="Swayne D.E."/>
        </authorList>
    </citation>
    <scope>NUCLEOTIDE SEQUENCE [LARGE SCALE GENOMIC DNA]</scope>
    <source>
        <strain evidence="4">SB41UT1</strain>
    </source>
</reference>
<evidence type="ECO:0000256" key="2">
    <source>
        <dbReference type="PROSITE-ProRule" id="PRU00703"/>
    </source>
</evidence>
<keyword evidence="2" id="KW-0129">CBS domain</keyword>
<name>A0A1X7AHK3_9GAMM</name>
<evidence type="ECO:0000313" key="4">
    <source>
        <dbReference type="EMBL" id="SMA43004.1"/>
    </source>
</evidence>
<dbReference type="PANTHER" id="PTHR48108">
    <property type="entry name" value="CBS DOMAIN-CONTAINING PROTEIN CBSX2, CHLOROPLASTIC"/>
    <property type="match status" value="1"/>
</dbReference>
<organism evidence="4 5">
    <name type="scientific">Parendozoicomonas haliclonae</name>
    <dbReference type="NCBI Taxonomy" id="1960125"/>
    <lineage>
        <taxon>Bacteria</taxon>
        <taxon>Pseudomonadati</taxon>
        <taxon>Pseudomonadota</taxon>
        <taxon>Gammaproteobacteria</taxon>
        <taxon>Oceanospirillales</taxon>
        <taxon>Endozoicomonadaceae</taxon>
        <taxon>Parendozoicomonas</taxon>
    </lineage>
</organism>
<accession>A0A1X7AHK3</accession>
<dbReference type="Pfam" id="PF00571">
    <property type="entry name" value="CBS"/>
    <property type="match status" value="2"/>
</dbReference>
<proteinExistence type="predicted"/>
<keyword evidence="1" id="KW-0677">Repeat</keyword>
<dbReference type="EMBL" id="FWPT01000003">
    <property type="protein sequence ID" value="SMA43004.1"/>
    <property type="molecule type" value="Genomic_DNA"/>
</dbReference>
<dbReference type="InterPro" id="IPR000644">
    <property type="entry name" value="CBS_dom"/>
</dbReference>
<dbReference type="InterPro" id="IPR046342">
    <property type="entry name" value="CBS_dom_sf"/>
</dbReference>
<dbReference type="PROSITE" id="PS51371">
    <property type="entry name" value="CBS"/>
    <property type="match status" value="2"/>
</dbReference>
<feature type="domain" description="CBS" evidence="3">
    <location>
        <begin position="35"/>
        <end position="92"/>
    </location>
</feature>
<dbReference type="AlphaFoldDB" id="A0A1X7AHK3"/>
<dbReference type="PANTHER" id="PTHR48108:SF26">
    <property type="entry name" value="CBS DOMAIN-CONTAINING PROTEIN DDB_G0289609"/>
    <property type="match status" value="1"/>
</dbReference>
<dbReference type="SUPFAM" id="SSF54631">
    <property type="entry name" value="CBS-domain pair"/>
    <property type="match status" value="1"/>
</dbReference>
<evidence type="ECO:0000313" key="5">
    <source>
        <dbReference type="Proteomes" id="UP000196573"/>
    </source>
</evidence>
<keyword evidence="5" id="KW-1185">Reference proteome</keyword>
<feature type="domain" description="CBS" evidence="3">
    <location>
        <begin position="133"/>
        <end position="188"/>
    </location>
</feature>
<protein>
    <submittedName>
        <fullName evidence="4">Inosine 5'-monophosphate dehydrogenase</fullName>
    </submittedName>
</protein>
<dbReference type="InterPro" id="IPR051462">
    <property type="entry name" value="CBS_domain-containing"/>
</dbReference>
<sequence>MQTVTPDASLVPASSGLAHHPHNPVWHNLTAGDVMTRKVYTVPLDWSVEQLSSFLTDHDISGAPVVDESGLLCGVVSATDIVHHTANGILDTNQRALYSRELGIGLQDSPLSADEMSMFHEDIDQTAMVADIMTPVAFSVDASMPLSKIADAMVRAHIHRVLVTEDKRLIGIISVLDMLSISMEQPLS</sequence>